<sequence>MGRLKRQLEFIIEIDKLKHILRQSVLIQDRRNENDAEHSWHLTVMAMVLKEHFVDQDVDLLKAMKMTIIHDLVEIYAGDTFCYDDEGNGDKLEREIESAGKLFSILPEDQEAEFWSLWEEFEERNTKEAKFAACLDRMQPLLLNSRTEGHTWKRPEVNRDKVLERNMILKDNAPALWQEVVEIVDRAVDRGQLRVTN</sequence>
<feature type="domain" description="HD" evidence="3">
    <location>
        <begin position="14"/>
        <end position="177"/>
    </location>
</feature>
<reference evidence="4 5" key="1">
    <citation type="submission" date="2016-11" db="EMBL/GenBank/DDBJ databases">
        <authorList>
            <person name="Jaros S."/>
            <person name="Januszkiewicz K."/>
            <person name="Wedrychowicz H."/>
        </authorList>
    </citation>
    <scope>NUCLEOTIDE SEQUENCE [LARGE SCALE GENOMIC DNA]</scope>
    <source>
        <strain evidence="4 5">DSM 14828</strain>
    </source>
</reference>
<dbReference type="AlphaFoldDB" id="A0A1M4VK03"/>
<organism evidence="4 5">
    <name type="scientific">Alkalibacter saccharofermentans DSM 14828</name>
    <dbReference type="NCBI Taxonomy" id="1120975"/>
    <lineage>
        <taxon>Bacteria</taxon>
        <taxon>Bacillati</taxon>
        <taxon>Bacillota</taxon>
        <taxon>Clostridia</taxon>
        <taxon>Eubacteriales</taxon>
        <taxon>Eubacteriaceae</taxon>
        <taxon>Alkalibacter</taxon>
    </lineage>
</organism>
<dbReference type="PANTHER" id="PTHR11845">
    <property type="entry name" value="5'-DEOXYNUCLEOTIDASE HDDC2"/>
    <property type="match status" value="1"/>
</dbReference>
<dbReference type="OrthoDB" id="9796032at2"/>
<evidence type="ECO:0000313" key="4">
    <source>
        <dbReference type="EMBL" id="SHE69197.1"/>
    </source>
</evidence>
<dbReference type="Pfam" id="PF13023">
    <property type="entry name" value="HD_3"/>
    <property type="match status" value="1"/>
</dbReference>
<dbReference type="STRING" id="1120975.SAMN02746064_01018"/>
<dbReference type="SUPFAM" id="SSF109604">
    <property type="entry name" value="HD-domain/PDEase-like"/>
    <property type="match status" value="1"/>
</dbReference>
<dbReference type="EMBL" id="FQTU01000005">
    <property type="protein sequence ID" value="SHE69197.1"/>
    <property type="molecule type" value="Genomic_DNA"/>
</dbReference>
<evidence type="ECO:0000256" key="2">
    <source>
        <dbReference type="ARBA" id="ARBA00022801"/>
    </source>
</evidence>
<dbReference type="GO" id="GO:0002953">
    <property type="term" value="F:5'-deoxynucleotidase activity"/>
    <property type="evidence" value="ECO:0007669"/>
    <property type="project" value="InterPro"/>
</dbReference>
<keyword evidence="1" id="KW-0479">Metal-binding</keyword>
<gene>
    <name evidence="4" type="ORF">SAMN02746064_01018</name>
</gene>
<evidence type="ECO:0000259" key="3">
    <source>
        <dbReference type="Pfam" id="PF13023"/>
    </source>
</evidence>
<keyword evidence="5" id="KW-1185">Reference proteome</keyword>
<dbReference type="Gene3D" id="1.10.3210.10">
    <property type="entry name" value="Hypothetical protein af1432"/>
    <property type="match status" value="1"/>
</dbReference>
<dbReference type="GO" id="GO:0046872">
    <property type="term" value="F:metal ion binding"/>
    <property type="evidence" value="ECO:0007669"/>
    <property type="project" value="UniProtKB-KW"/>
</dbReference>
<proteinExistence type="predicted"/>
<keyword evidence="2 4" id="KW-0378">Hydrolase</keyword>
<dbReference type="InterPro" id="IPR006674">
    <property type="entry name" value="HD_domain"/>
</dbReference>
<protein>
    <submittedName>
        <fullName evidence="4">Putative hydrolases of HD superfamily</fullName>
    </submittedName>
</protein>
<evidence type="ECO:0000256" key="1">
    <source>
        <dbReference type="ARBA" id="ARBA00022723"/>
    </source>
</evidence>
<dbReference type="PANTHER" id="PTHR11845:SF13">
    <property type="entry name" value="5'-DEOXYNUCLEOTIDASE HDDC2"/>
    <property type="match status" value="1"/>
</dbReference>
<dbReference type="GO" id="GO:0005737">
    <property type="term" value="C:cytoplasm"/>
    <property type="evidence" value="ECO:0007669"/>
    <property type="project" value="TreeGrafter"/>
</dbReference>
<accession>A0A1M4VK03</accession>
<dbReference type="RefSeq" id="WP_073270004.1">
    <property type="nucleotide sequence ID" value="NZ_FQTU01000005.1"/>
</dbReference>
<name>A0A1M4VK03_9FIRM</name>
<dbReference type="InterPro" id="IPR039356">
    <property type="entry name" value="YfbR/HDDC2"/>
</dbReference>
<evidence type="ECO:0000313" key="5">
    <source>
        <dbReference type="Proteomes" id="UP000184251"/>
    </source>
</evidence>
<dbReference type="Proteomes" id="UP000184251">
    <property type="component" value="Unassembled WGS sequence"/>
</dbReference>